<dbReference type="InterPro" id="IPR000146">
    <property type="entry name" value="FBPase_class-1"/>
</dbReference>
<dbReference type="GO" id="GO:0006094">
    <property type="term" value="P:gluconeogenesis"/>
    <property type="evidence" value="ECO:0007669"/>
    <property type="project" value="TreeGrafter"/>
</dbReference>
<dbReference type="Gene3D" id="3.30.540.10">
    <property type="entry name" value="Fructose-1,6-Bisphosphatase, subunit A, domain 1"/>
    <property type="match status" value="1"/>
</dbReference>
<feature type="domain" description="Fructose-1-6-bisphosphatase class I N-terminal" evidence="9">
    <location>
        <begin position="25"/>
        <end position="165"/>
    </location>
</feature>
<dbReference type="Gene3D" id="3.40.190.80">
    <property type="match status" value="1"/>
</dbReference>
<dbReference type="InterPro" id="IPR044015">
    <property type="entry name" value="FBPase_C_dom"/>
</dbReference>
<evidence type="ECO:0000256" key="2">
    <source>
        <dbReference type="ARBA" id="ARBA00005215"/>
    </source>
</evidence>
<proteinExistence type="inferred from homology"/>
<evidence type="ECO:0000256" key="4">
    <source>
        <dbReference type="ARBA" id="ARBA00022723"/>
    </source>
</evidence>
<dbReference type="AlphaFoldDB" id="A0A8H6DV59"/>
<evidence type="ECO:0008006" key="13">
    <source>
        <dbReference type="Google" id="ProtNLM"/>
    </source>
</evidence>
<dbReference type="GO" id="GO:0005986">
    <property type="term" value="P:sucrose biosynthetic process"/>
    <property type="evidence" value="ECO:0007669"/>
    <property type="project" value="TreeGrafter"/>
</dbReference>
<dbReference type="InterPro" id="IPR020548">
    <property type="entry name" value="Fructose_bisphosphatase_AS"/>
</dbReference>
<evidence type="ECO:0000313" key="12">
    <source>
        <dbReference type="Proteomes" id="UP000624244"/>
    </source>
</evidence>
<keyword evidence="7" id="KW-0119">Carbohydrate metabolism</keyword>
<keyword evidence="4" id="KW-0479">Metal-binding</keyword>
<dbReference type="Pfam" id="PF00316">
    <property type="entry name" value="FBPase"/>
    <property type="match status" value="1"/>
</dbReference>
<comment type="similarity">
    <text evidence="3">Belongs to the FBPase class 1 family.</text>
</comment>
<dbReference type="Proteomes" id="UP000624244">
    <property type="component" value="Unassembled WGS sequence"/>
</dbReference>
<dbReference type="EMBL" id="WNKQ01000009">
    <property type="protein sequence ID" value="KAF5849119.1"/>
    <property type="molecule type" value="Genomic_DNA"/>
</dbReference>
<gene>
    <name evidence="11" type="ORF">GGP41_006031</name>
</gene>
<dbReference type="GO" id="GO:0030388">
    <property type="term" value="P:fructose 1,6-bisphosphate metabolic process"/>
    <property type="evidence" value="ECO:0007669"/>
    <property type="project" value="TreeGrafter"/>
</dbReference>
<dbReference type="InterPro" id="IPR023079">
    <property type="entry name" value="SBPase"/>
</dbReference>
<comment type="pathway">
    <text evidence="2">Carbohydrate biosynthesis; Calvin cycle.</text>
</comment>
<evidence type="ECO:0000259" key="9">
    <source>
        <dbReference type="Pfam" id="PF00316"/>
    </source>
</evidence>
<dbReference type="PANTHER" id="PTHR11556">
    <property type="entry name" value="FRUCTOSE-1,6-BISPHOSPHATASE-RELATED"/>
    <property type="match status" value="1"/>
</dbReference>
<evidence type="ECO:0000313" key="11">
    <source>
        <dbReference type="EMBL" id="KAF5849119.1"/>
    </source>
</evidence>
<evidence type="ECO:0000256" key="7">
    <source>
        <dbReference type="ARBA" id="ARBA00023277"/>
    </source>
</evidence>
<feature type="compositionally biased region" description="Basic and acidic residues" evidence="8">
    <location>
        <begin position="91"/>
        <end position="101"/>
    </location>
</feature>
<keyword evidence="5" id="KW-0378">Hydrolase</keyword>
<dbReference type="GO" id="GO:0042132">
    <property type="term" value="F:fructose 1,6-bisphosphate 1-phosphatase activity"/>
    <property type="evidence" value="ECO:0007669"/>
    <property type="project" value="TreeGrafter"/>
</dbReference>
<organism evidence="11 12">
    <name type="scientific">Cochliobolus sativus</name>
    <name type="common">Common root rot and spot blotch fungus</name>
    <name type="synonym">Bipolaris sorokiniana</name>
    <dbReference type="NCBI Taxonomy" id="45130"/>
    <lineage>
        <taxon>Eukaryota</taxon>
        <taxon>Fungi</taxon>
        <taxon>Dikarya</taxon>
        <taxon>Ascomycota</taxon>
        <taxon>Pezizomycotina</taxon>
        <taxon>Dothideomycetes</taxon>
        <taxon>Pleosporomycetidae</taxon>
        <taxon>Pleosporales</taxon>
        <taxon>Pleosporineae</taxon>
        <taxon>Pleosporaceae</taxon>
        <taxon>Bipolaris</taxon>
    </lineage>
</organism>
<comment type="cofactor">
    <cofactor evidence="1">
        <name>Mg(2+)</name>
        <dbReference type="ChEBI" id="CHEBI:18420"/>
    </cofactor>
</comment>
<dbReference type="PROSITE" id="PS00124">
    <property type="entry name" value="FBPASE"/>
    <property type="match status" value="1"/>
</dbReference>
<dbReference type="Pfam" id="PF18913">
    <property type="entry name" value="FBPase_C"/>
    <property type="match status" value="1"/>
</dbReference>
<dbReference type="GO" id="GO:0046872">
    <property type="term" value="F:metal ion binding"/>
    <property type="evidence" value="ECO:0007669"/>
    <property type="project" value="UniProtKB-KW"/>
</dbReference>
<keyword evidence="6" id="KW-0460">Magnesium</keyword>
<dbReference type="InterPro" id="IPR033391">
    <property type="entry name" value="FBPase_N"/>
</dbReference>
<dbReference type="PRINTS" id="PR01958">
    <property type="entry name" value="S17BPHPHTASE"/>
</dbReference>
<dbReference type="GO" id="GO:0005737">
    <property type="term" value="C:cytoplasm"/>
    <property type="evidence" value="ECO:0007669"/>
    <property type="project" value="TreeGrafter"/>
</dbReference>
<dbReference type="SUPFAM" id="SSF56655">
    <property type="entry name" value="Carbohydrate phosphatase"/>
    <property type="match status" value="1"/>
</dbReference>
<comment type="caution">
    <text evidence="11">The sequence shown here is derived from an EMBL/GenBank/DDBJ whole genome shotgun (WGS) entry which is preliminary data.</text>
</comment>
<evidence type="ECO:0000256" key="6">
    <source>
        <dbReference type="ARBA" id="ARBA00022842"/>
    </source>
</evidence>
<name>A0A8H6DV59_COCSA</name>
<dbReference type="OMA" id="PNWTVGT"/>
<feature type="region of interest" description="Disordered" evidence="8">
    <location>
        <begin position="82"/>
        <end position="104"/>
    </location>
</feature>
<dbReference type="PIRSF" id="PIRSF000904">
    <property type="entry name" value="FBPtase_SBPase"/>
    <property type="match status" value="1"/>
</dbReference>
<evidence type="ECO:0000256" key="5">
    <source>
        <dbReference type="ARBA" id="ARBA00022801"/>
    </source>
</evidence>
<reference evidence="11" key="1">
    <citation type="submission" date="2019-11" db="EMBL/GenBank/DDBJ databases">
        <title>Bipolaris sorokiniana Genome sequencing.</title>
        <authorList>
            <person name="Wang H."/>
        </authorList>
    </citation>
    <scope>NUCLEOTIDE SEQUENCE</scope>
</reference>
<evidence type="ECO:0000256" key="3">
    <source>
        <dbReference type="ARBA" id="ARBA00010941"/>
    </source>
</evidence>
<evidence type="ECO:0000256" key="8">
    <source>
        <dbReference type="SAM" id="MobiDB-lite"/>
    </source>
</evidence>
<evidence type="ECO:0000259" key="10">
    <source>
        <dbReference type="Pfam" id="PF18913"/>
    </source>
</evidence>
<accession>A0A8H6DV59</accession>
<protein>
    <recommendedName>
        <fullName evidence="13">Sedoheptulose-1,7-bisphosphatase</fullName>
    </recommendedName>
</protein>
<evidence type="ECO:0000256" key="1">
    <source>
        <dbReference type="ARBA" id="ARBA00001946"/>
    </source>
</evidence>
<dbReference type="GO" id="GO:0006002">
    <property type="term" value="P:fructose 6-phosphate metabolic process"/>
    <property type="evidence" value="ECO:0007669"/>
    <property type="project" value="TreeGrafter"/>
</dbReference>
<dbReference type="GO" id="GO:0006000">
    <property type="term" value="P:fructose metabolic process"/>
    <property type="evidence" value="ECO:0007669"/>
    <property type="project" value="TreeGrafter"/>
</dbReference>
<sequence>MASGTDLATHLQNLIPDSYAQLRDSVLPSLLKSVHTIAGHLRTSPSVTQVGTANAFGDDQLNVDVLAEDAIRQAIKDCPSIVTASSEEDPIEKSSESRSSETSEQYTLAFDPLDGSSIIAPNWSVGAILGIWTGPSALHSNPSTQQIASILGVLGPRTTAIIAIRIPGHPPTCFEVGYSSSGSIQVIRPTVQLASPSDTKTRYFAPANLRAAADDAKYMSLITNFIQRKYTLRYSGGLVPDIVHALVKGHGIYISPVTPQSKAKLRRLYELTPIALIIECAGGAALDSATGKRVLDVAVADTDERGGLICGSLEEVEEVRRALLE</sequence>
<feature type="domain" description="Fructose-1-6-bisphosphatase class 1 C-terminal" evidence="10">
    <location>
        <begin position="200"/>
        <end position="322"/>
    </location>
</feature>
<dbReference type="PANTHER" id="PTHR11556:SF35">
    <property type="entry name" value="SEDOHEPTULOSE-1,7-BISPHOSPHATASE, CHLOROPLASTIC"/>
    <property type="match status" value="1"/>
</dbReference>